<feature type="non-terminal residue" evidence="1">
    <location>
        <position position="261"/>
    </location>
</feature>
<dbReference type="Pfam" id="PF19420">
    <property type="entry name" value="DDAH_eukar"/>
    <property type="match status" value="1"/>
</dbReference>
<dbReference type="PANTHER" id="PTHR47271:SF2">
    <property type="entry name" value="ARGININE DEIMINASE"/>
    <property type="match status" value="1"/>
</dbReference>
<dbReference type="GO" id="GO:0016990">
    <property type="term" value="F:arginine deiminase activity"/>
    <property type="evidence" value="ECO:0007669"/>
    <property type="project" value="TreeGrafter"/>
</dbReference>
<dbReference type="EMBL" id="UINC01000653">
    <property type="protein sequence ID" value="SUZ58949.1"/>
    <property type="molecule type" value="Genomic_DNA"/>
</dbReference>
<name>A0A381NXI4_9ZZZZ</name>
<dbReference type="Gene3D" id="3.75.10.10">
    <property type="entry name" value="L-arginine/glycine Amidinotransferase, Chain A"/>
    <property type="match status" value="1"/>
</dbReference>
<dbReference type="GO" id="GO:0019546">
    <property type="term" value="P:L-arginine deiminase pathway"/>
    <property type="evidence" value="ECO:0007669"/>
    <property type="project" value="TreeGrafter"/>
</dbReference>
<accession>A0A381NXI4</accession>
<dbReference type="PANTHER" id="PTHR47271">
    <property type="entry name" value="ARGININE DEIMINASE"/>
    <property type="match status" value="1"/>
</dbReference>
<sequence>MYSTLKRVILCPPKKGMSQANFREWHYDGPLNQQKLNDNFKEFEDIICSHGCEVIMLDSEENLFDSVFPHDASLVTDRGAIILNMGKELRKEETKYHKKLYEENNIPIIGSIHSPGIIEGGDCLWIDEKTLVIGRGFRSNDSGISQLQEILKNDKIDVISYDLPYYLGPSACLHLMSVISILDEKLALVYEKLLPTGFWNLLRDRGFECILASENDFMDSNGLCLNVLALSPSNLIMVDGFDDTRKRLEDAGCIVGTFDGS</sequence>
<reference evidence="1" key="1">
    <citation type="submission" date="2018-05" db="EMBL/GenBank/DDBJ databases">
        <authorList>
            <person name="Lanie J.A."/>
            <person name="Ng W.-L."/>
            <person name="Kazmierczak K.M."/>
            <person name="Andrzejewski T.M."/>
            <person name="Davidsen T.M."/>
            <person name="Wayne K.J."/>
            <person name="Tettelin H."/>
            <person name="Glass J.I."/>
            <person name="Rusch D."/>
            <person name="Podicherti R."/>
            <person name="Tsui H.-C.T."/>
            <person name="Winkler M.E."/>
        </authorList>
    </citation>
    <scope>NUCLEOTIDE SEQUENCE</scope>
</reference>
<gene>
    <name evidence="1" type="ORF">METZ01_LOCUS11803</name>
</gene>
<organism evidence="1">
    <name type="scientific">marine metagenome</name>
    <dbReference type="NCBI Taxonomy" id="408172"/>
    <lineage>
        <taxon>unclassified sequences</taxon>
        <taxon>metagenomes</taxon>
        <taxon>ecological metagenomes</taxon>
    </lineage>
</organism>
<dbReference type="AlphaFoldDB" id="A0A381NXI4"/>
<feature type="non-terminal residue" evidence="1">
    <location>
        <position position="1"/>
    </location>
</feature>
<evidence type="ECO:0008006" key="2">
    <source>
        <dbReference type="Google" id="ProtNLM"/>
    </source>
</evidence>
<evidence type="ECO:0000313" key="1">
    <source>
        <dbReference type="EMBL" id="SUZ58949.1"/>
    </source>
</evidence>
<dbReference type="SUPFAM" id="SSF55909">
    <property type="entry name" value="Pentein"/>
    <property type="match status" value="1"/>
</dbReference>
<protein>
    <recommendedName>
        <fullName evidence="2">Amidinotransferase</fullName>
    </recommendedName>
</protein>
<proteinExistence type="predicted"/>